<evidence type="ECO:0000313" key="1">
    <source>
        <dbReference type="EMBL" id="JAH32945.1"/>
    </source>
</evidence>
<reference evidence="1" key="2">
    <citation type="journal article" date="2015" name="Fish Shellfish Immunol.">
        <title>Early steps in the European eel (Anguilla anguilla)-Vibrio vulnificus interaction in the gills: Role of the RtxA13 toxin.</title>
        <authorList>
            <person name="Callol A."/>
            <person name="Pajuelo D."/>
            <person name="Ebbesson L."/>
            <person name="Teles M."/>
            <person name="MacKenzie S."/>
            <person name="Amaro C."/>
        </authorList>
    </citation>
    <scope>NUCLEOTIDE SEQUENCE</scope>
</reference>
<proteinExistence type="predicted"/>
<reference evidence="1" key="1">
    <citation type="submission" date="2014-11" db="EMBL/GenBank/DDBJ databases">
        <authorList>
            <person name="Amaro Gonzalez C."/>
        </authorList>
    </citation>
    <scope>NUCLEOTIDE SEQUENCE</scope>
</reference>
<organism evidence="1">
    <name type="scientific">Anguilla anguilla</name>
    <name type="common">European freshwater eel</name>
    <name type="synonym">Muraena anguilla</name>
    <dbReference type="NCBI Taxonomy" id="7936"/>
    <lineage>
        <taxon>Eukaryota</taxon>
        <taxon>Metazoa</taxon>
        <taxon>Chordata</taxon>
        <taxon>Craniata</taxon>
        <taxon>Vertebrata</taxon>
        <taxon>Euteleostomi</taxon>
        <taxon>Actinopterygii</taxon>
        <taxon>Neopterygii</taxon>
        <taxon>Teleostei</taxon>
        <taxon>Anguilliformes</taxon>
        <taxon>Anguillidae</taxon>
        <taxon>Anguilla</taxon>
    </lineage>
</organism>
<accession>A0A0E9RX41</accession>
<dbReference type="EMBL" id="GBXM01075632">
    <property type="protein sequence ID" value="JAH32945.1"/>
    <property type="molecule type" value="Transcribed_RNA"/>
</dbReference>
<name>A0A0E9RX41_ANGAN</name>
<protein>
    <submittedName>
        <fullName evidence="1">Uncharacterized protein</fullName>
    </submittedName>
</protein>
<dbReference type="AlphaFoldDB" id="A0A0E9RX41"/>
<sequence length="40" mass="4848">MICTCDYLEAISLFQHQRLTLKHKPVKLIYTLFTWLRSVH</sequence>